<dbReference type="PANTHER" id="PTHR48094:SF12">
    <property type="entry name" value="PARKINSON DISEASE PROTEIN 7 HOMOLOG"/>
    <property type="match status" value="1"/>
</dbReference>
<dbReference type="OMA" id="ELTSHAC"/>
<reference evidence="5 6" key="1">
    <citation type="journal article" date="2011" name="Science">
        <title>Comparative functional genomics of the fission yeasts.</title>
        <authorList>
            <person name="Rhind N."/>
            <person name="Chen Z."/>
            <person name="Yassour M."/>
            <person name="Thompson D.A."/>
            <person name="Haas B.J."/>
            <person name="Habib N."/>
            <person name="Wapinski I."/>
            <person name="Roy S."/>
            <person name="Lin M.F."/>
            <person name="Heiman D.I."/>
            <person name="Young S.K."/>
            <person name="Furuya K."/>
            <person name="Guo Y."/>
            <person name="Pidoux A."/>
            <person name="Chen H.M."/>
            <person name="Robbertse B."/>
            <person name="Goldberg J.M."/>
            <person name="Aoki K."/>
            <person name="Bayne E.H."/>
            <person name="Berlin A.M."/>
            <person name="Desjardins C.A."/>
            <person name="Dobbs E."/>
            <person name="Dukaj L."/>
            <person name="Fan L."/>
            <person name="FitzGerald M.G."/>
            <person name="French C."/>
            <person name="Gujja S."/>
            <person name="Hansen K."/>
            <person name="Keifenheim D."/>
            <person name="Levin J.Z."/>
            <person name="Mosher R.A."/>
            <person name="Mueller C.A."/>
            <person name="Pfiffner J."/>
            <person name="Priest M."/>
            <person name="Russ C."/>
            <person name="Smialowska A."/>
            <person name="Swoboda P."/>
            <person name="Sykes S.M."/>
            <person name="Vaughn M."/>
            <person name="Vengrova S."/>
            <person name="Yoder R."/>
            <person name="Zeng Q."/>
            <person name="Allshire R."/>
            <person name="Baulcombe D."/>
            <person name="Birren B.W."/>
            <person name="Brown W."/>
            <person name="Ekwall K."/>
            <person name="Kellis M."/>
            <person name="Leatherwood J."/>
            <person name="Levin H."/>
            <person name="Margalit H."/>
            <person name="Martienssen R."/>
            <person name="Nieduszynski C.A."/>
            <person name="Spatafora J.W."/>
            <person name="Friedman N."/>
            <person name="Dalgaard J.Z."/>
            <person name="Baumann P."/>
            <person name="Niki H."/>
            <person name="Regev A."/>
            <person name="Nusbaum C."/>
        </authorList>
    </citation>
    <scope>NUCLEOTIDE SEQUENCE [LARGE SCALE GENOMIC DNA]</scope>
    <source>
        <strain evidence="6">yFS275 / FY16936</strain>
    </source>
</reference>
<evidence type="ECO:0000313" key="6">
    <source>
        <dbReference type="Proteomes" id="UP000001744"/>
    </source>
</evidence>
<name>B6JZR1_SCHJY</name>
<evidence type="ECO:0000259" key="4">
    <source>
        <dbReference type="Pfam" id="PF01965"/>
    </source>
</evidence>
<dbReference type="EC" id="4.2.1.130" evidence="1"/>
<dbReference type="JaponicusDB" id="SJAG_02106"/>
<dbReference type="GO" id="GO:0005634">
    <property type="term" value="C:nucleus"/>
    <property type="evidence" value="ECO:0000318"/>
    <property type="project" value="GO_Central"/>
</dbReference>
<dbReference type="InterPro" id="IPR050325">
    <property type="entry name" value="Prot/Nucl_acid_deglycase"/>
</dbReference>
<accession>B6JZR1</accession>
<dbReference type="PANTHER" id="PTHR48094">
    <property type="entry name" value="PROTEIN/NUCLEIC ACID DEGLYCASE DJ-1-RELATED"/>
    <property type="match status" value="1"/>
</dbReference>
<dbReference type="RefSeq" id="XP_002173322.1">
    <property type="nucleotide sequence ID" value="XM_002173286.2"/>
</dbReference>
<dbReference type="EMBL" id="KE651168">
    <property type="protein sequence ID" value="EEB07029.1"/>
    <property type="molecule type" value="Genomic_DNA"/>
</dbReference>
<dbReference type="GO" id="GO:0005739">
    <property type="term" value="C:mitochondrion"/>
    <property type="evidence" value="ECO:0000318"/>
    <property type="project" value="GO_Central"/>
</dbReference>
<evidence type="ECO:0000256" key="2">
    <source>
        <dbReference type="ARBA" id="ARBA00023239"/>
    </source>
</evidence>
<dbReference type="OrthoDB" id="543156at2759"/>
<dbReference type="Gene3D" id="3.40.50.880">
    <property type="match status" value="1"/>
</dbReference>
<dbReference type="GO" id="GO:0019172">
    <property type="term" value="F:glyoxalase III activity"/>
    <property type="evidence" value="ECO:0007669"/>
    <property type="project" value="UniProtKB-EC"/>
</dbReference>
<organism evidence="5 6">
    <name type="scientific">Schizosaccharomyces japonicus (strain yFS275 / FY16936)</name>
    <name type="common">Fission yeast</name>
    <dbReference type="NCBI Taxonomy" id="402676"/>
    <lineage>
        <taxon>Eukaryota</taxon>
        <taxon>Fungi</taxon>
        <taxon>Dikarya</taxon>
        <taxon>Ascomycota</taxon>
        <taxon>Taphrinomycotina</taxon>
        <taxon>Schizosaccharomycetes</taxon>
        <taxon>Schizosaccharomycetales</taxon>
        <taxon>Schizosaccharomycetaceae</taxon>
        <taxon>Schizosaccharomyces</taxon>
    </lineage>
</organism>
<dbReference type="eggNOG" id="KOG2764">
    <property type="taxonomic scope" value="Eukaryota"/>
</dbReference>
<keyword evidence="2" id="KW-0456">Lyase</keyword>
<dbReference type="SUPFAM" id="SSF52317">
    <property type="entry name" value="Class I glutamine amidotransferase-like"/>
    <property type="match status" value="1"/>
</dbReference>
<dbReference type="GO" id="GO:0005737">
    <property type="term" value="C:cytoplasm"/>
    <property type="evidence" value="ECO:0000318"/>
    <property type="project" value="GO_Central"/>
</dbReference>
<proteinExistence type="predicted"/>
<evidence type="ECO:0000313" key="5">
    <source>
        <dbReference type="EMBL" id="EEB07029.1"/>
    </source>
</evidence>
<dbReference type="GO" id="GO:0006979">
    <property type="term" value="P:response to oxidative stress"/>
    <property type="evidence" value="ECO:0000318"/>
    <property type="project" value="GO_Central"/>
</dbReference>
<dbReference type="HOGENOM" id="CLU_000445_44_2_1"/>
<dbReference type="Pfam" id="PF01965">
    <property type="entry name" value="DJ-1_PfpI"/>
    <property type="match status" value="1"/>
</dbReference>
<dbReference type="Proteomes" id="UP000001744">
    <property type="component" value="Unassembled WGS sequence"/>
</dbReference>
<dbReference type="InterPro" id="IPR002818">
    <property type="entry name" value="DJ-1/PfpI"/>
</dbReference>
<gene>
    <name evidence="5" type="ORF">SJAG_02106</name>
</gene>
<dbReference type="AlphaFoldDB" id="B6JZR1"/>
<feature type="domain" description="DJ-1/PfpI" evidence="4">
    <location>
        <begin position="3"/>
        <end position="179"/>
    </location>
</feature>
<dbReference type="InterPro" id="IPR029062">
    <property type="entry name" value="Class_I_gatase-like"/>
</dbReference>
<sequence length="199" mass="21982">MVKVCLFVTGGSDEIETASCYGVFTRAKTPIDTVYVCEENKERLVNMLCGIRLYADRSLSEFQSAEDFMKEYDVVIIPGGWGGSLERSIPGTKMVQEIVRGMYKKPGKWVAMICAGSMGVMTSGLDPKTLELTSHACVIDVLRNAGYNWVDEPVVVSNNLITAQGPGTSMLFALKIAEQVLDKETYQQVYASLEMPQRN</sequence>
<dbReference type="GeneID" id="7052039"/>
<dbReference type="VEuPathDB" id="FungiDB:SJAG_02106"/>
<evidence type="ECO:0000256" key="1">
    <source>
        <dbReference type="ARBA" id="ARBA00013134"/>
    </source>
</evidence>
<comment type="catalytic activity">
    <reaction evidence="3">
        <text>methylglyoxal + H2O = (R)-lactate + H(+)</text>
        <dbReference type="Rhea" id="RHEA:27754"/>
        <dbReference type="ChEBI" id="CHEBI:15377"/>
        <dbReference type="ChEBI" id="CHEBI:15378"/>
        <dbReference type="ChEBI" id="CHEBI:16004"/>
        <dbReference type="ChEBI" id="CHEBI:17158"/>
        <dbReference type="EC" id="4.2.1.130"/>
    </reaction>
</comment>
<protein>
    <recommendedName>
        <fullName evidence="1">D-lactate dehydratase</fullName>
        <ecNumber evidence="1">4.2.1.130</ecNumber>
    </recommendedName>
</protein>
<keyword evidence="6" id="KW-1185">Reference proteome</keyword>
<dbReference type="STRING" id="402676.B6JZR1"/>
<dbReference type="GO" id="GO:1903189">
    <property type="term" value="P:glyoxal metabolic process"/>
    <property type="evidence" value="ECO:0000318"/>
    <property type="project" value="GO_Central"/>
</dbReference>
<evidence type="ECO:0000256" key="3">
    <source>
        <dbReference type="ARBA" id="ARBA00048082"/>
    </source>
</evidence>